<dbReference type="PANTHER" id="PTHR12174:SF103">
    <property type="entry name" value="INTRAMEMBRANE PROTEASE (IMPAS) FAMILY"/>
    <property type="match status" value="1"/>
</dbReference>
<dbReference type="EMBL" id="ML005434">
    <property type="protein sequence ID" value="RKP18522.1"/>
    <property type="molecule type" value="Genomic_DNA"/>
</dbReference>
<dbReference type="Proteomes" id="UP000281549">
    <property type="component" value="Unassembled WGS sequence"/>
</dbReference>
<proteinExistence type="predicted"/>
<keyword evidence="1" id="KW-1133">Transmembrane helix</keyword>
<accession>A0A075ATR8</accession>
<dbReference type="OrthoDB" id="29661at2759"/>
<feature type="transmembrane region" description="Helical" evidence="1">
    <location>
        <begin position="54"/>
        <end position="74"/>
    </location>
</feature>
<keyword evidence="1" id="KW-0812">Transmembrane</keyword>
<dbReference type="InterPro" id="IPR007369">
    <property type="entry name" value="Peptidase_A22B_SPP"/>
</dbReference>
<evidence type="ECO:0000256" key="1">
    <source>
        <dbReference type="SAM" id="Phobius"/>
    </source>
</evidence>
<organism evidence="2 4">
    <name type="scientific">Rozella allomycis (strain CSF55)</name>
    <dbReference type="NCBI Taxonomy" id="988480"/>
    <lineage>
        <taxon>Eukaryota</taxon>
        <taxon>Fungi</taxon>
        <taxon>Fungi incertae sedis</taxon>
        <taxon>Cryptomycota</taxon>
        <taxon>Cryptomycota incertae sedis</taxon>
        <taxon>Rozella</taxon>
    </lineage>
</organism>
<dbReference type="PANTHER" id="PTHR12174">
    <property type="entry name" value="SIGNAL PEPTIDE PEPTIDASE"/>
    <property type="match status" value="1"/>
</dbReference>
<feature type="transmembrane region" description="Helical" evidence="1">
    <location>
        <begin position="86"/>
        <end position="108"/>
    </location>
</feature>
<dbReference type="GO" id="GO:0016020">
    <property type="term" value="C:membrane"/>
    <property type="evidence" value="ECO:0007669"/>
    <property type="project" value="InterPro"/>
</dbReference>
<reference evidence="5" key="2">
    <citation type="journal article" date="2018" name="Nat. Microbiol.">
        <title>Leveraging single-cell genomics to expand the fungal tree of life.</title>
        <authorList>
            <person name="Ahrendt S.R."/>
            <person name="Quandt C.A."/>
            <person name="Ciobanu D."/>
            <person name="Clum A."/>
            <person name="Salamov A."/>
            <person name="Andreopoulos B."/>
            <person name="Cheng J.F."/>
            <person name="Woyke T."/>
            <person name="Pelin A."/>
            <person name="Henrissat B."/>
            <person name="Reynolds N.K."/>
            <person name="Benny G.L."/>
            <person name="Smith M.E."/>
            <person name="James T.Y."/>
            <person name="Grigoriev I.V."/>
        </authorList>
    </citation>
    <scope>NUCLEOTIDE SEQUENCE [LARGE SCALE GENOMIC DNA]</scope>
    <source>
        <strain evidence="5">CSF55</strain>
    </source>
</reference>
<evidence type="ECO:0000313" key="5">
    <source>
        <dbReference type="Proteomes" id="UP000281549"/>
    </source>
</evidence>
<dbReference type="Pfam" id="PF04258">
    <property type="entry name" value="Peptidase_A22B"/>
    <property type="match status" value="1"/>
</dbReference>
<feature type="transmembrane region" description="Helical" evidence="1">
    <location>
        <begin position="114"/>
        <end position="132"/>
    </location>
</feature>
<reference evidence="3" key="3">
    <citation type="submission" date="2018-08" db="EMBL/GenBank/DDBJ databases">
        <title>Leveraging single-cell genomics to expand the Fungal Tree of Life.</title>
        <authorList>
            <consortium name="DOE Joint Genome Institute"/>
            <person name="Ahrendt S.R."/>
            <person name="Quandt C.A."/>
            <person name="Ciobanu D."/>
            <person name="Clum A."/>
            <person name="Salamov A."/>
            <person name="Andreopoulos B."/>
            <person name="Cheng J.-F."/>
            <person name="Woyke T."/>
            <person name="Pelin A."/>
            <person name="Henrissat B."/>
            <person name="Reynolds N."/>
            <person name="Benny G.L."/>
            <person name="Smith M.E."/>
            <person name="James T.Y."/>
            <person name="Grigoriev I.V."/>
        </authorList>
    </citation>
    <scope>NUCLEOTIDE SEQUENCE</scope>
    <source>
        <strain evidence="3">CSF55</strain>
    </source>
</reference>
<gene>
    <name evidence="2" type="ORF">O9G_000461</name>
    <name evidence="3" type="ORF">ROZALSC1DRAFT_29804</name>
</gene>
<evidence type="ECO:0000313" key="2">
    <source>
        <dbReference type="EMBL" id="EPZ33686.1"/>
    </source>
</evidence>
<dbReference type="Proteomes" id="UP000030755">
    <property type="component" value="Unassembled WGS sequence"/>
</dbReference>
<keyword evidence="1" id="KW-0472">Membrane</keyword>
<evidence type="ECO:0000313" key="4">
    <source>
        <dbReference type="Proteomes" id="UP000030755"/>
    </source>
</evidence>
<protein>
    <submittedName>
        <fullName evidence="2 3">Peptidase A22B, signal peptide peptidase</fullName>
    </submittedName>
</protein>
<keyword evidence="4" id="KW-1185">Reference proteome</keyword>
<reference evidence="2 4" key="1">
    <citation type="journal article" date="2013" name="Curr. Biol.">
        <title>Shared signatures of parasitism and phylogenomics unite Cryptomycota and microsporidia.</title>
        <authorList>
            <person name="James T.Y."/>
            <person name="Pelin A."/>
            <person name="Bonen L."/>
            <person name="Ahrendt S."/>
            <person name="Sain D."/>
            <person name="Corradi N."/>
            <person name="Stajich J.E."/>
        </authorList>
    </citation>
    <scope>NUCLEOTIDE SEQUENCE [LARGE SCALE GENOMIC DNA]</scope>
    <source>
        <strain evidence="2">CSF55</strain>
        <strain evidence="2">CSF55</strain>
    </source>
</reference>
<evidence type="ECO:0000313" key="3">
    <source>
        <dbReference type="EMBL" id="RKP18522.1"/>
    </source>
</evidence>
<sequence>MGLFLYDVFWVFGSKSFTSDGVSVMEKVASKSSSGESMPALLVFPSLFNEIPSFSFLGFGDIALPGLFLIYLKVYEYLKLDGKGRLFLSGMMGYVVGMLMTILALLLFETGQPALLYLVPCMLIAVIIRAFYIGELKNMWDSDDLYVKMDLDETLTLTNKMKE</sequence>
<dbReference type="AlphaFoldDB" id="A0A075ATR8"/>
<dbReference type="GO" id="GO:0042500">
    <property type="term" value="F:aspartic endopeptidase activity, intramembrane cleaving"/>
    <property type="evidence" value="ECO:0007669"/>
    <property type="project" value="InterPro"/>
</dbReference>
<name>A0A075ATR8_ROZAC</name>
<dbReference type="HOGENOM" id="CLU_1628020_0_0_1"/>
<dbReference type="EMBL" id="KE561047">
    <property type="protein sequence ID" value="EPZ33686.1"/>
    <property type="molecule type" value="Genomic_DNA"/>
</dbReference>